<keyword evidence="1" id="KW-1133">Transmembrane helix</keyword>
<feature type="transmembrane region" description="Helical" evidence="1">
    <location>
        <begin position="410"/>
        <end position="438"/>
    </location>
</feature>
<keyword evidence="1" id="KW-0472">Membrane</keyword>
<dbReference type="Proteomes" id="UP001499967">
    <property type="component" value="Unassembled WGS sequence"/>
</dbReference>
<dbReference type="PANTHER" id="PTHR34219:SF1">
    <property type="entry name" value="PEPSY DOMAIN-CONTAINING PROTEIN"/>
    <property type="match status" value="1"/>
</dbReference>
<reference evidence="2 3" key="1">
    <citation type="journal article" date="2019" name="Int. J. Syst. Evol. Microbiol.">
        <title>The Global Catalogue of Microorganisms (GCM) 10K type strain sequencing project: providing services to taxonomists for standard genome sequencing and annotation.</title>
        <authorList>
            <consortium name="The Broad Institute Genomics Platform"/>
            <consortium name="The Broad Institute Genome Sequencing Center for Infectious Disease"/>
            <person name="Wu L."/>
            <person name="Ma J."/>
        </authorList>
    </citation>
    <scope>NUCLEOTIDE SEQUENCE [LARGE SCALE GENOMIC DNA]</scope>
    <source>
        <strain evidence="2 3">JCM 11117</strain>
    </source>
</reference>
<dbReference type="InterPro" id="IPR005625">
    <property type="entry name" value="PepSY-ass_TM"/>
</dbReference>
<accession>A0ABN1N7X5</accession>
<dbReference type="Pfam" id="PF03929">
    <property type="entry name" value="PepSY_TM"/>
    <property type="match status" value="1"/>
</dbReference>
<organism evidence="2 3">
    <name type="scientific">Pseudonocardia zijingensis</name>
    <dbReference type="NCBI Taxonomy" id="153376"/>
    <lineage>
        <taxon>Bacteria</taxon>
        <taxon>Bacillati</taxon>
        <taxon>Actinomycetota</taxon>
        <taxon>Actinomycetes</taxon>
        <taxon>Pseudonocardiales</taxon>
        <taxon>Pseudonocardiaceae</taxon>
        <taxon>Pseudonocardia</taxon>
    </lineage>
</organism>
<keyword evidence="1" id="KW-0812">Transmembrane</keyword>
<evidence type="ECO:0000313" key="2">
    <source>
        <dbReference type="EMBL" id="GAA0896516.1"/>
    </source>
</evidence>
<dbReference type="RefSeq" id="WP_343944526.1">
    <property type="nucleotide sequence ID" value="NZ_BAAAHP010000174.1"/>
</dbReference>
<comment type="caution">
    <text evidence="2">The sequence shown here is derived from an EMBL/GenBank/DDBJ whole genome shotgun (WGS) entry which is preliminary data.</text>
</comment>
<name>A0ABN1N7X5_9PSEU</name>
<gene>
    <name evidence="2" type="ORF">GCM10009559_55220</name>
</gene>
<sequence>MFTNASSWRGLVLRLHFYAGLLVGPFLLVAVSTGILYVLTPQLEDWLYSEQLRVPPSAQQLPLSEQVRAAVAGSPGGELVAVRPAPEPGATTRVLFDEDGLGDSERRTVFVDPGTGELTGALVTYGTSGVLPLRTTIDQLHRNLLLGEPGRLYSELAASWLWVVALGGVALWVTRWRARRAAVRDLVRPQPGVTGRRRTLGRHGALGVWLLLGALFLSATGLTWSTYAGENVAALRAALGWENPVLETAVGGEHAGHGAAAADHGAGAGHVDPGAFDAVLGAARTAGIDAGRVEVALPTEAGAAWTVTEVGRGWPTQVDAVAVDAATGTVVDQVRFADYPLMAKLARWGIDAHMGVLFGWVNQLLLVAFGVGLIVLILLGYRMWWQRRPTGGWGGRPVPRGRLRGAGQPVVFAAVVAALVVGWFAPLFGISLLGFLVVDAVLGRRAHRGVAP</sequence>
<feature type="transmembrane region" description="Helical" evidence="1">
    <location>
        <begin position="206"/>
        <end position="227"/>
    </location>
</feature>
<evidence type="ECO:0000313" key="3">
    <source>
        <dbReference type="Proteomes" id="UP001499967"/>
    </source>
</evidence>
<proteinExistence type="predicted"/>
<feature type="transmembrane region" description="Helical" evidence="1">
    <location>
        <begin position="357"/>
        <end position="379"/>
    </location>
</feature>
<keyword evidence="3" id="KW-1185">Reference proteome</keyword>
<evidence type="ECO:0000256" key="1">
    <source>
        <dbReference type="SAM" id="Phobius"/>
    </source>
</evidence>
<dbReference type="PANTHER" id="PTHR34219">
    <property type="entry name" value="IRON-REGULATED INNER MEMBRANE PROTEIN-RELATED"/>
    <property type="match status" value="1"/>
</dbReference>
<protein>
    <submittedName>
        <fullName evidence="2">PepSY-associated TM helix domain-containing protein</fullName>
    </submittedName>
</protein>
<feature type="transmembrane region" description="Helical" evidence="1">
    <location>
        <begin position="152"/>
        <end position="174"/>
    </location>
</feature>
<dbReference type="EMBL" id="BAAAHP010000174">
    <property type="protein sequence ID" value="GAA0896516.1"/>
    <property type="molecule type" value="Genomic_DNA"/>
</dbReference>
<feature type="transmembrane region" description="Helical" evidence="1">
    <location>
        <begin position="12"/>
        <end position="39"/>
    </location>
</feature>